<sequence length="143" mass="15187">MGLYKIVKYLAYALGIIGAIFALMIMAGDAGTADSMGNNVLYVTYVVLALAILLVLIYVLKGLFSGDVKKTLVTVGLFAAIIVISFVMSSGSDLDLTPFTSKGQDVTESTSRYVGAGLYTFYILAVVAIGSMVFSGVKKIFNR</sequence>
<dbReference type="RefSeq" id="WP_379860139.1">
    <property type="nucleotide sequence ID" value="NZ_JBHMFC010000011.1"/>
</dbReference>
<feature type="transmembrane region" description="Helical" evidence="1">
    <location>
        <begin position="9"/>
        <end position="28"/>
    </location>
</feature>
<keyword evidence="1" id="KW-0472">Membrane</keyword>
<evidence type="ECO:0000256" key="1">
    <source>
        <dbReference type="SAM" id="Phobius"/>
    </source>
</evidence>
<protein>
    <submittedName>
        <fullName evidence="2">Uncharacterized protein</fullName>
    </submittedName>
</protein>
<name>A0ABV5F941_9FLAO</name>
<keyword evidence="3" id="KW-1185">Reference proteome</keyword>
<reference evidence="2 3" key="1">
    <citation type="submission" date="2024-09" db="EMBL/GenBank/DDBJ databases">
        <authorList>
            <person name="Sun Q."/>
            <person name="Mori K."/>
        </authorList>
    </citation>
    <scope>NUCLEOTIDE SEQUENCE [LARGE SCALE GENOMIC DNA]</scope>
    <source>
        <strain evidence="2 3">CECT 8622</strain>
    </source>
</reference>
<keyword evidence="1" id="KW-1133">Transmembrane helix</keyword>
<feature type="transmembrane region" description="Helical" evidence="1">
    <location>
        <begin position="40"/>
        <end position="60"/>
    </location>
</feature>
<evidence type="ECO:0000313" key="2">
    <source>
        <dbReference type="EMBL" id="MFB9055947.1"/>
    </source>
</evidence>
<organism evidence="2 3">
    <name type="scientific">Mariniflexile ostreae</name>
    <dbReference type="NCBI Taxonomy" id="1520892"/>
    <lineage>
        <taxon>Bacteria</taxon>
        <taxon>Pseudomonadati</taxon>
        <taxon>Bacteroidota</taxon>
        <taxon>Flavobacteriia</taxon>
        <taxon>Flavobacteriales</taxon>
        <taxon>Flavobacteriaceae</taxon>
        <taxon>Mariniflexile</taxon>
    </lineage>
</organism>
<dbReference type="Proteomes" id="UP001589585">
    <property type="component" value="Unassembled WGS sequence"/>
</dbReference>
<keyword evidence="1" id="KW-0812">Transmembrane</keyword>
<feature type="transmembrane region" description="Helical" evidence="1">
    <location>
        <begin position="72"/>
        <end position="92"/>
    </location>
</feature>
<gene>
    <name evidence="2" type="ORF">ACFFU9_04255</name>
</gene>
<accession>A0ABV5F941</accession>
<dbReference type="EMBL" id="JBHMFC010000011">
    <property type="protein sequence ID" value="MFB9055947.1"/>
    <property type="molecule type" value="Genomic_DNA"/>
</dbReference>
<comment type="caution">
    <text evidence="2">The sequence shown here is derived from an EMBL/GenBank/DDBJ whole genome shotgun (WGS) entry which is preliminary data.</text>
</comment>
<feature type="transmembrane region" description="Helical" evidence="1">
    <location>
        <begin position="112"/>
        <end position="137"/>
    </location>
</feature>
<proteinExistence type="predicted"/>
<evidence type="ECO:0000313" key="3">
    <source>
        <dbReference type="Proteomes" id="UP001589585"/>
    </source>
</evidence>